<dbReference type="EMBL" id="PYSW02000037">
    <property type="protein sequence ID" value="KAG2377652.1"/>
    <property type="molecule type" value="Genomic_DNA"/>
</dbReference>
<feature type="compositionally biased region" description="Low complexity" evidence="2">
    <location>
        <begin position="303"/>
        <end position="312"/>
    </location>
</feature>
<reference evidence="3 4" key="1">
    <citation type="journal article" date="2018" name="BMC Genomics">
        <title>The genome of Naegleria lovaniensis, the basis for a comparative approach to unravel pathogenicity factors of the human pathogenic amoeba N. fowleri.</title>
        <authorList>
            <person name="Liechti N."/>
            <person name="Schurch N."/>
            <person name="Bruggmann R."/>
            <person name="Wittwer M."/>
        </authorList>
    </citation>
    <scope>NUCLEOTIDE SEQUENCE [LARGE SCALE GENOMIC DNA]</scope>
    <source>
        <strain evidence="3 4">ATCC 30569</strain>
    </source>
</reference>
<sequence>MKIRIRFVDDFVKAEKITRHKNKQAAEKESKEAARKAKNKFLKDVQKGKKEITDEELNERFNPKHFARQPCEFEMKGRSNQHPYQSFKVKDISLSQEGVLLKPTFFKGNESACPSKKSKDHLLKFYYPTRARKMLKEEIGVRCFMYGYDSNEDALEFAAQEENTILFSLSLKQDQLRSEIAKNKFLKYNSRQERKFYKGLRKALKKKIRRLESKIRNKVNDMHNKIIDYLTFHYSEIIIPEFNVKAMIARKQKQRKRQGKEDTSCQGQEGYTNGQTENMDVRTEPLVASSSPFEGWESRDTTTSETTTNTSEWVGRKITRKTVRQMLRFRHYDCRMKLLQKAEMRGCKVHVITEQYTSKT</sequence>
<feature type="region of interest" description="Disordered" evidence="2">
    <location>
        <begin position="253"/>
        <end position="313"/>
    </location>
</feature>
<dbReference type="RefSeq" id="XP_044544914.1">
    <property type="nucleotide sequence ID" value="XM_044699325.1"/>
</dbReference>
<evidence type="ECO:0000313" key="3">
    <source>
        <dbReference type="EMBL" id="KAG2377652.1"/>
    </source>
</evidence>
<keyword evidence="1" id="KW-0175">Coiled coil</keyword>
<comment type="caution">
    <text evidence="3">The sequence shown here is derived from an EMBL/GenBank/DDBJ whole genome shotgun (WGS) entry which is preliminary data.</text>
</comment>
<protein>
    <recommendedName>
        <fullName evidence="5">Transposase</fullName>
    </recommendedName>
</protein>
<dbReference type="InterPro" id="IPR051491">
    <property type="entry name" value="Recombinase/Transposase-rel"/>
</dbReference>
<dbReference type="Proteomes" id="UP000816034">
    <property type="component" value="Unassembled WGS sequence"/>
</dbReference>
<dbReference type="AlphaFoldDB" id="A0AA88KEN3"/>
<proteinExistence type="predicted"/>
<evidence type="ECO:0000313" key="4">
    <source>
        <dbReference type="Proteomes" id="UP000816034"/>
    </source>
</evidence>
<dbReference type="GeneID" id="68101622"/>
<accession>A0AA88KEN3</accession>
<feature type="coiled-coil region" evidence="1">
    <location>
        <begin position="194"/>
        <end position="221"/>
    </location>
</feature>
<keyword evidence="4" id="KW-1185">Reference proteome</keyword>
<gene>
    <name evidence="3" type="ORF">C9374_009168</name>
</gene>
<feature type="compositionally biased region" description="Polar residues" evidence="2">
    <location>
        <begin position="264"/>
        <end position="278"/>
    </location>
</feature>
<evidence type="ECO:0008006" key="5">
    <source>
        <dbReference type="Google" id="ProtNLM"/>
    </source>
</evidence>
<dbReference type="PANTHER" id="PTHR36172">
    <property type="match status" value="1"/>
</dbReference>
<evidence type="ECO:0000256" key="2">
    <source>
        <dbReference type="SAM" id="MobiDB-lite"/>
    </source>
</evidence>
<name>A0AA88KEN3_NAELO</name>
<dbReference type="PANTHER" id="PTHR36172:SF1">
    <property type="entry name" value="RESOLVASE-RELATED"/>
    <property type="match status" value="1"/>
</dbReference>
<organism evidence="3 4">
    <name type="scientific">Naegleria lovaniensis</name>
    <name type="common">Amoeba</name>
    <dbReference type="NCBI Taxonomy" id="51637"/>
    <lineage>
        <taxon>Eukaryota</taxon>
        <taxon>Discoba</taxon>
        <taxon>Heterolobosea</taxon>
        <taxon>Tetramitia</taxon>
        <taxon>Eutetramitia</taxon>
        <taxon>Vahlkampfiidae</taxon>
        <taxon>Naegleria</taxon>
    </lineage>
</organism>
<evidence type="ECO:0000256" key="1">
    <source>
        <dbReference type="SAM" id="Coils"/>
    </source>
</evidence>